<evidence type="ECO:0000256" key="4">
    <source>
        <dbReference type="SAM" id="MobiDB-lite"/>
    </source>
</evidence>
<feature type="compositionally biased region" description="Low complexity" evidence="4">
    <location>
        <begin position="312"/>
        <end position="321"/>
    </location>
</feature>
<reference evidence="7" key="1">
    <citation type="submission" date="2024-06" db="EMBL/GenBank/DDBJ databases">
        <authorList>
            <person name="Ryan C."/>
        </authorList>
    </citation>
    <scope>NUCLEOTIDE SEQUENCE [LARGE SCALE GENOMIC DNA]</scope>
</reference>
<keyword evidence="7" id="KW-1185">Reference proteome</keyword>
<name>A0ABC9CJA5_9POAL</name>
<evidence type="ECO:0000256" key="1">
    <source>
        <dbReference type="ARBA" id="ARBA00022737"/>
    </source>
</evidence>
<dbReference type="InterPro" id="IPR016024">
    <property type="entry name" value="ARM-type_fold"/>
</dbReference>
<sequence length="647" mass="68177">MADGNRSAKGKEVVVDDDPAASYWTVGGGAPSAAEPVANPYDAGYFSYGAAGGSWTGGSGSYGVPGGAAGAVGWDGASGSNFGSDGAANNANYGGSRAVDRRGGGYGMGFLPENGGAFFPPAHGIDPRVYAQATQLQAAPAGYWPNMNGGGGGPGAQRAGPGYWPAGNGGSGGGSAPAPFPSPFTGNGIPRLEHARTGNSSRHAAGGYRGGNATFPSPHPHMGDGMYAVPYHAPPHGDGQQRSRSPLSRYREQLNTLIESSLRSLSFGDRGESLLARGRRHLSDLVGSHGRQQEPPPPPQQLNAGGGDMPQSAASPAGAADPYAGRRLEDVRGAMGRVARSILGCQFLVRMVDEGGAPAAQQVFEEVAGEILRLMVDAVAHELVEKLVEYWTDEEVARVLQMLAASPDQVVAVARDHAGSNILQTLVGRMAGNPGHAELFTSTLARLGEHGVMSLIEHPDGSRLILKCLDTCSAYQNRFITAVVSSSFFLHRLCRDKHGSNVVNRCVDKAAGDEELLSSLAAAVCRDGFALAEDSYGNFVVQHVMSAVPEARGHLHELFRGRYVSLSRQAASSHVVQHCLELFSPEQADEIVRELLGCHRWDCTFHQLITDPYANYVLQTAMRRRGVHTNALPAVECYRYAQKLTPG</sequence>
<dbReference type="Proteomes" id="UP001497457">
    <property type="component" value="Chromosome 3rd"/>
</dbReference>
<dbReference type="EMBL" id="OZ075113">
    <property type="protein sequence ID" value="CAL5021304.1"/>
    <property type="molecule type" value="Genomic_DNA"/>
</dbReference>
<evidence type="ECO:0000256" key="2">
    <source>
        <dbReference type="ARBA" id="ARBA00022845"/>
    </source>
</evidence>
<dbReference type="PROSITE" id="PS50302">
    <property type="entry name" value="PUM"/>
    <property type="match status" value="2"/>
</dbReference>
<feature type="repeat" description="Pumilio" evidence="3">
    <location>
        <begin position="366"/>
        <end position="401"/>
    </location>
</feature>
<dbReference type="Pfam" id="PF22493">
    <property type="entry name" value="PUF_NOP9"/>
    <property type="match status" value="1"/>
</dbReference>
<gene>
    <name evidence="6" type="ORF">URODEC1_LOCUS75897</name>
</gene>
<reference evidence="6 7" key="2">
    <citation type="submission" date="2024-10" db="EMBL/GenBank/DDBJ databases">
        <authorList>
            <person name="Ryan C."/>
        </authorList>
    </citation>
    <scope>NUCLEOTIDE SEQUENCE [LARGE SCALE GENOMIC DNA]</scope>
</reference>
<dbReference type="AlphaFoldDB" id="A0ABC9CJA5"/>
<feature type="domain" description="PUM-HD" evidence="5">
    <location>
        <begin position="309"/>
        <end position="647"/>
    </location>
</feature>
<dbReference type="Gene3D" id="1.25.10.10">
    <property type="entry name" value="Leucine-rich Repeat Variant"/>
    <property type="match status" value="1"/>
</dbReference>
<keyword evidence="1" id="KW-0677">Repeat</keyword>
<dbReference type="InterPro" id="IPR001313">
    <property type="entry name" value="Pumilio_RNA-bd_rpt"/>
</dbReference>
<dbReference type="GO" id="GO:0006417">
    <property type="term" value="P:regulation of translation"/>
    <property type="evidence" value="ECO:0007669"/>
    <property type="project" value="UniProtKB-KW"/>
</dbReference>
<feature type="region of interest" description="Disordered" evidence="4">
    <location>
        <begin position="150"/>
        <end position="181"/>
    </location>
</feature>
<feature type="region of interest" description="Disordered" evidence="4">
    <location>
        <begin position="286"/>
        <end position="321"/>
    </location>
</feature>
<dbReference type="InterPro" id="IPR011989">
    <property type="entry name" value="ARM-like"/>
</dbReference>
<feature type="compositionally biased region" description="Low complexity" evidence="4">
    <location>
        <begin position="156"/>
        <end position="166"/>
    </location>
</feature>
<keyword evidence="2" id="KW-0810">Translation regulation</keyword>
<dbReference type="InterPro" id="IPR033133">
    <property type="entry name" value="PUM-HD"/>
</dbReference>
<evidence type="ECO:0000259" key="5">
    <source>
        <dbReference type="PROSITE" id="PS50303"/>
    </source>
</evidence>
<feature type="repeat" description="Pumilio" evidence="3">
    <location>
        <begin position="557"/>
        <end position="593"/>
    </location>
</feature>
<organism evidence="6 7">
    <name type="scientific">Urochloa decumbens</name>
    <dbReference type="NCBI Taxonomy" id="240449"/>
    <lineage>
        <taxon>Eukaryota</taxon>
        <taxon>Viridiplantae</taxon>
        <taxon>Streptophyta</taxon>
        <taxon>Embryophyta</taxon>
        <taxon>Tracheophyta</taxon>
        <taxon>Spermatophyta</taxon>
        <taxon>Magnoliopsida</taxon>
        <taxon>Liliopsida</taxon>
        <taxon>Poales</taxon>
        <taxon>Poaceae</taxon>
        <taxon>PACMAD clade</taxon>
        <taxon>Panicoideae</taxon>
        <taxon>Panicodae</taxon>
        <taxon>Paniceae</taxon>
        <taxon>Melinidinae</taxon>
        <taxon>Urochloa</taxon>
    </lineage>
</organism>
<evidence type="ECO:0000256" key="3">
    <source>
        <dbReference type="PROSITE-ProRule" id="PRU00317"/>
    </source>
</evidence>
<dbReference type="PANTHER" id="PTHR12537:SF13">
    <property type="entry name" value="PUMILIO HOMOLOGY DOMAIN FAMILY MEMBER 4"/>
    <property type="match status" value="1"/>
</dbReference>
<evidence type="ECO:0000313" key="6">
    <source>
        <dbReference type="EMBL" id="CAL5021304.1"/>
    </source>
</evidence>
<dbReference type="PANTHER" id="PTHR12537">
    <property type="entry name" value="RNA BINDING PROTEIN PUMILIO-RELATED"/>
    <property type="match status" value="1"/>
</dbReference>
<dbReference type="PROSITE" id="PS50303">
    <property type="entry name" value="PUM_HD"/>
    <property type="match status" value="1"/>
</dbReference>
<dbReference type="SMART" id="SM00025">
    <property type="entry name" value="Pumilio"/>
    <property type="match status" value="5"/>
</dbReference>
<dbReference type="Pfam" id="PF00806">
    <property type="entry name" value="PUF"/>
    <property type="match status" value="3"/>
</dbReference>
<protein>
    <recommendedName>
        <fullName evidence="5">PUM-HD domain-containing protein</fullName>
    </recommendedName>
</protein>
<dbReference type="SUPFAM" id="SSF48371">
    <property type="entry name" value="ARM repeat"/>
    <property type="match status" value="1"/>
</dbReference>
<accession>A0ABC9CJA5</accession>
<feature type="region of interest" description="Disordered" evidence="4">
    <location>
        <begin position="194"/>
        <end position="223"/>
    </location>
</feature>
<proteinExistence type="predicted"/>
<evidence type="ECO:0000313" key="7">
    <source>
        <dbReference type="Proteomes" id="UP001497457"/>
    </source>
</evidence>